<protein>
    <recommendedName>
        <fullName evidence="2">Alpha-ribazole phosphatase</fullName>
        <ecNumber evidence="2">3.1.3.73</ecNumber>
    </recommendedName>
</protein>
<gene>
    <name evidence="3" type="primary">cobC</name>
    <name evidence="3" type="ORF">AB8U03_14895</name>
</gene>
<evidence type="ECO:0000256" key="1">
    <source>
        <dbReference type="ARBA" id="ARBA00022801"/>
    </source>
</evidence>
<dbReference type="SMART" id="SM00855">
    <property type="entry name" value="PGAM"/>
    <property type="match status" value="1"/>
</dbReference>
<dbReference type="Gene3D" id="3.40.50.1240">
    <property type="entry name" value="Phosphoglycerate mutase-like"/>
    <property type="match status" value="1"/>
</dbReference>
<evidence type="ECO:0000313" key="3">
    <source>
        <dbReference type="EMBL" id="MEY8001466.1"/>
    </source>
</evidence>
<keyword evidence="1 3" id="KW-0378">Hydrolase</keyword>
<dbReference type="Pfam" id="PF00300">
    <property type="entry name" value="His_Phos_1"/>
    <property type="match status" value="1"/>
</dbReference>
<dbReference type="SUPFAM" id="SSF53254">
    <property type="entry name" value="Phosphoglycerate mutase-like"/>
    <property type="match status" value="1"/>
</dbReference>
<dbReference type="PANTHER" id="PTHR46517:SF1">
    <property type="entry name" value="FRUCTOSE-2,6-BISPHOSPHATASE TIGAR"/>
    <property type="match status" value="1"/>
</dbReference>
<dbReference type="EC" id="3.1.3.73" evidence="2"/>
<dbReference type="CDD" id="cd07067">
    <property type="entry name" value="HP_PGM_like"/>
    <property type="match status" value="1"/>
</dbReference>
<sequence length="197" mass="23275">MNIYFVRHGQTDENNNKYYYGKMDVCLNEKGLDQAEKAAIFLNHIRFDEVYISERKRTAETANIILGNNSKKFNVDKRINEINFGKFEGKSYENIKKLYPEEYDRWCSDWKNESPPGGESYVEFYSRIHGFMDDILKLNRENILIVTHGGVIRSVYSYILDENLDFFWKFASKNGDVTLVKYEYHNLYIDSITHVGI</sequence>
<proteinExistence type="predicted"/>
<dbReference type="InterPro" id="IPR051695">
    <property type="entry name" value="Phosphoglycerate_Mutase"/>
</dbReference>
<dbReference type="InterPro" id="IPR017578">
    <property type="entry name" value="Ribazole_CobC"/>
</dbReference>
<dbReference type="PIRSF" id="PIRSF000709">
    <property type="entry name" value="6PFK_2-Ptase"/>
    <property type="match status" value="1"/>
</dbReference>
<accession>A0ABV4BUV5</accession>
<evidence type="ECO:0000256" key="2">
    <source>
        <dbReference type="NCBIfam" id="TIGR03162"/>
    </source>
</evidence>
<organism evidence="3 4">
    <name type="scientific">Clostridium moutaii</name>
    <dbReference type="NCBI Taxonomy" id="3240932"/>
    <lineage>
        <taxon>Bacteria</taxon>
        <taxon>Bacillati</taxon>
        <taxon>Bacillota</taxon>
        <taxon>Clostridia</taxon>
        <taxon>Eubacteriales</taxon>
        <taxon>Clostridiaceae</taxon>
        <taxon>Clostridium</taxon>
    </lineage>
</organism>
<dbReference type="NCBIfam" id="TIGR03162">
    <property type="entry name" value="ribazole_cobC"/>
    <property type="match status" value="1"/>
</dbReference>
<name>A0ABV4BUV5_9CLOT</name>
<dbReference type="GO" id="GO:0043755">
    <property type="term" value="F:alpha-ribazole phosphatase activity"/>
    <property type="evidence" value="ECO:0007669"/>
    <property type="project" value="UniProtKB-EC"/>
</dbReference>
<dbReference type="EMBL" id="JBGEWD010000019">
    <property type="protein sequence ID" value="MEY8001466.1"/>
    <property type="molecule type" value="Genomic_DNA"/>
</dbReference>
<keyword evidence="4" id="KW-1185">Reference proteome</keyword>
<dbReference type="PANTHER" id="PTHR46517">
    <property type="entry name" value="FRUCTOSE-2,6-BISPHOSPHATASE TIGAR"/>
    <property type="match status" value="1"/>
</dbReference>
<dbReference type="InterPro" id="IPR013078">
    <property type="entry name" value="His_Pase_superF_clade-1"/>
</dbReference>
<dbReference type="InterPro" id="IPR029033">
    <property type="entry name" value="His_PPase_superfam"/>
</dbReference>
<dbReference type="RefSeq" id="WP_369705362.1">
    <property type="nucleotide sequence ID" value="NZ_JBGEWD010000019.1"/>
</dbReference>
<evidence type="ECO:0000313" key="4">
    <source>
        <dbReference type="Proteomes" id="UP001564657"/>
    </source>
</evidence>
<comment type="caution">
    <text evidence="3">The sequence shown here is derived from an EMBL/GenBank/DDBJ whole genome shotgun (WGS) entry which is preliminary data.</text>
</comment>
<reference evidence="3 4" key="1">
    <citation type="submission" date="2024-08" db="EMBL/GenBank/DDBJ databases">
        <title>Clostridium lapicellarii sp. nov., and Clostridium renhuaiense sp. nov., two species isolated from the mud in a fermentation cellar used for producing sauce-flavour Chinese liquors.</title>
        <authorList>
            <person name="Yang F."/>
            <person name="Wang H."/>
            <person name="Chen L.Q."/>
            <person name="Zhou N."/>
            <person name="Lu J.J."/>
            <person name="Pu X.X."/>
            <person name="Wan B."/>
            <person name="Wang L."/>
            <person name="Liu S.J."/>
        </authorList>
    </citation>
    <scope>NUCLEOTIDE SEQUENCE [LARGE SCALE GENOMIC DNA]</scope>
    <source>
        <strain evidence="3 4">MT-5</strain>
    </source>
</reference>
<dbReference type="Proteomes" id="UP001564657">
    <property type="component" value="Unassembled WGS sequence"/>
</dbReference>